<dbReference type="Pfam" id="PF17991">
    <property type="entry name" value="Thioredoxin_10"/>
    <property type="match status" value="1"/>
</dbReference>
<evidence type="ECO:0000256" key="2">
    <source>
        <dbReference type="ARBA" id="ARBA00022475"/>
    </source>
</evidence>
<gene>
    <name evidence="9" type="ORF">CLV85_0880</name>
</gene>
<dbReference type="GO" id="GO:0017004">
    <property type="term" value="P:cytochrome complex assembly"/>
    <property type="evidence" value="ECO:0007669"/>
    <property type="project" value="InterPro"/>
</dbReference>
<dbReference type="InterPro" id="IPR003834">
    <property type="entry name" value="Cyt_c_assmbl_TM_dom"/>
</dbReference>
<keyword evidence="3 7" id="KW-0812">Transmembrane</keyword>
<comment type="subcellular location">
    <subcellularLocation>
        <location evidence="1">Cell membrane</location>
        <topology evidence="1">Multi-pass membrane protein</topology>
    </subcellularLocation>
</comment>
<evidence type="ECO:0000256" key="3">
    <source>
        <dbReference type="ARBA" id="ARBA00022692"/>
    </source>
</evidence>
<evidence type="ECO:0000256" key="4">
    <source>
        <dbReference type="ARBA" id="ARBA00022989"/>
    </source>
</evidence>
<feature type="transmembrane region" description="Helical" evidence="7">
    <location>
        <begin position="235"/>
        <end position="252"/>
    </location>
</feature>
<dbReference type="GO" id="GO:0016209">
    <property type="term" value="F:antioxidant activity"/>
    <property type="evidence" value="ECO:0007669"/>
    <property type="project" value="InterPro"/>
</dbReference>
<dbReference type="Gene3D" id="2.60.120.260">
    <property type="entry name" value="Galactose-binding domain-like"/>
    <property type="match status" value="1"/>
</dbReference>
<dbReference type="SUPFAM" id="SSF52833">
    <property type="entry name" value="Thioredoxin-like"/>
    <property type="match status" value="1"/>
</dbReference>
<evidence type="ECO:0000256" key="1">
    <source>
        <dbReference type="ARBA" id="ARBA00004651"/>
    </source>
</evidence>
<sequence length="605" mass="65279">MLSLALIGFLGGIITGISPCILPVLPVIFLSGGAMSARGEGETKKRRFARRTMPTASDAAAISDSATATATAEKDAAPKVSPWRPYFVIAGLVVAFSVFTLIGSLILALLNLPQDFLRWAGIVVLVLIGLGLIIPAFQHILEKPFSWIPQKNVGTDKGGFVLGLALGAVYVPCAGPVLAAITVAGSTGRIGPETIVLTITFAIGAALPLLIFALAGRRVAERVKTFRKHQQKIRVTGGVLMIALAIGLVFNLPQALQRLVPDYTSALQDQFSNSEQIAEQLNLGGLVNEQNKDLDQCSNGGTELESCGIAPDIQGIQEWFNTENNEEITLDELRGEVVLIDFWAYSCINCQRAVPHINSWYDAYKDLGLNVIGVHSPEYAFEKVPANVKAGAENYAIEYPVALDNNLSTWTNYRNRFWPAHYLVDAEGVVRHIKFGEGSYQTTEKLIRELLVDANPDVQLPPATEVSDDTPEAGTTTPETYLSLGKVVNYGGDEKYSSSTNTYSFPSKLADNSFALKGDWELTFQNATPRNGEGSIKLNYTASEVRMVLGGEGTITVKRDGKTETIKVSGTPNSYSIIPKGDTIETGTLEVTVSEGVEAYSYTFG</sequence>
<dbReference type="Gene3D" id="3.40.30.10">
    <property type="entry name" value="Glutaredoxin"/>
    <property type="match status" value="1"/>
</dbReference>
<dbReference type="InterPro" id="IPR000866">
    <property type="entry name" value="AhpC/TSA"/>
</dbReference>
<evidence type="ECO:0000313" key="9">
    <source>
        <dbReference type="EMBL" id="PJJ81701.1"/>
    </source>
</evidence>
<evidence type="ECO:0000256" key="6">
    <source>
        <dbReference type="SAM" id="MobiDB-lite"/>
    </source>
</evidence>
<feature type="transmembrane region" description="Helical" evidence="7">
    <location>
        <begin position="116"/>
        <end position="137"/>
    </location>
</feature>
<accession>A0A2M9D7K6</accession>
<keyword evidence="2" id="KW-1003">Cell membrane</keyword>
<proteinExistence type="predicted"/>
<feature type="transmembrane region" description="Helical" evidence="7">
    <location>
        <begin position="195"/>
        <end position="215"/>
    </location>
</feature>
<feature type="transmembrane region" description="Helical" evidence="7">
    <location>
        <begin position="86"/>
        <end position="110"/>
    </location>
</feature>
<dbReference type="AlphaFoldDB" id="A0A2M9D7K6"/>
<dbReference type="PROSITE" id="PS51352">
    <property type="entry name" value="THIOREDOXIN_2"/>
    <property type="match status" value="1"/>
</dbReference>
<feature type="domain" description="Thioredoxin" evidence="8">
    <location>
        <begin position="304"/>
        <end position="452"/>
    </location>
</feature>
<dbReference type="Pfam" id="PF00578">
    <property type="entry name" value="AhpC-TSA"/>
    <property type="match status" value="1"/>
</dbReference>
<dbReference type="InterPro" id="IPR050553">
    <property type="entry name" value="Thioredoxin_ResA/DsbE_sf"/>
</dbReference>
<feature type="compositionally biased region" description="Low complexity" evidence="6">
    <location>
        <begin position="55"/>
        <end position="64"/>
    </location>
</feature>
<keyword evidence="4 7" id="KW-1133">Transmembrane helix</keyword>
<feature type="transmembrane region" description="Helical" evidence="7">
    <location>
        <begin position="158"/>
        <end position="183"/>
    </location>
</feature>
<comment type="caution">
    <text evidence="9">The sequence shown here is derived from an EMBL/GenBank/DDBJ whole genome shotgun (WGS) entry which is preliminary data.</text>
</comment>
<dbReference type="CDD" id="cd03012">
    <property type="entry name" value="TlpA_like_DipZ_like"/>
    <property type="match status" value="1"/>
</dbReference>
<evidence type="ECO:0000313" key="10">
    <source>
        <dbReference type="Proteomes" id="UP000231742"/>
    </source>
</evidence>
<keyword evidence="5 7" id="KW-0472">Membrane</keyword>
<dbReference type="GO" id="GO:0005886">
    <property type="term" value="C:plasma membrane"/>
    <property type="evidence" value="ECO:0007669"/>
    <property type="project" value="UniProtKB-SubCell"/>
</dbReference>
<dbReference type="PANTHER" id="PTHR42852:SF13">
    <property type="entry name" value="PROTEIN DIPZ"/>
    <property type="match status" value="1"/>
</dbReference>
<organism evidence="9 10">
    <name type="scientific">Salinibacterium amurskyense</name>
    <dbReference type="NCBI Taxonomy" id="205941"/>
    <lineage>
        <taxon>Bacteria</taxon>
        <taxon>Bacillati</taxon>
        <taxon>Actinomycetota</taxon>
        <taxon>Actinomycetes</taxon>
        <taxon>Micrococcales</taxon>
        <taxon>Microbacteriaceae</taxon>
        <taxon>Salinibacterium</taxon>
    </lineage>
</organism>
<evidence type="ECO:0000256" key="7">
    <source>
        <dbReference type="SAM" id="Phobius"/>
    </source>
</evidence>
<dbReference type="Pfam" id="PF02683">
    <property type="entry name" value="DsbD_TM"/>
    <property type="match status" value="1"/>
</dbReference>
<protein>
    <submittedName>
        <fullName evidence="9">Cytochrome c biogenesis protein CcdA</fullName>
    </submittedName>
</protein>
<feature type="region of interest" description="Disordered" evidence="6">
    <location>
        <begin position="41"/>
        <end position="64"/>
    </location>
</feature>
<dbReference type="Proteomes" id="UP000231742">
    <property type="component" value="Unassembled WGS sequence"/>
</dbReference>
<feature type="transmembrane region" description="Helical" evidence="7">
    <location>
        <begin position="6"/>
        <end position="30"/>
    </location>
</feature>
<name>A0A2M9D7K6_9MICO</name>
<dbReference type="InterPro" id="IPR036249">
    <property type="entry name" value="Thioredoxin-like_sf"/>
</dbReference>
<dbReference type="OrthoDB" id="9811352at2"/>
<reference evidence="9 10" key="1">
    <citation type="submission" date="2017-11" db="EMBL/GenBank/DDBJ databases">
        <title>Genomic Encyclopedia of Archaeal and Bacterial Type Strains, Phase II (KMG-II): From Individual Species to Whole Genera.</title>
        <authorList>
            <person name="Goeker M."/>
        </authorList>
    </citation>
    <scope>NUCLEOTIDE SEQUENCE [LARGE SCALE GENOMIC DNA]</scope>
    <source>
        <strain evidence="9 10">DSM 16400</strain>
    </source>
</reference>
<dbReference type="EMBL" id="PGFH01000001">
    <property type="protein sequence ID" value="PJJ81701.1"/>
    <property type="molecule type" value="Genomic_DNA"/>
</dbReference>
<feature type="region of interest" description="Disordered" evidence="6">
    <location>
        <begin position="459"/>
        <end position="478"/>
    </location>
</feature>
<evidence type="ECO:0000256" key="5">
    <source>
        <dbReference type="ARBA" id="ARBA00023136"/>
    </source>
</evidence>
<evidence type="ECO:0000259" key="8">
    <source>
        <dbReference type="PROSITE" id="PS51352"/>
    </source>
</evidence>
<dbReference type="InterPro" id="IPR041017">
    <property type="entry name" value="Thioredoxin_10"/>
</dbReference>
<dbReference type="PANTHER" id="PTHR42852">
    <property type="entry name" value="THIOL:DISULFIDE INTERCHANGE PROTEIN DSBE"/>
    <property type="match status" value="1"/>
</dbReference>
<dbReference type="GO" id="GO:0016491">
    <property type="term" value="F:oxidoreductase activity"/>
    <property type="evidence" value="ECO:0007669"/>
    <property type="project" value="InterPro"/>
</dbReference>
<keyword evidence="10" id="KW-1185">Reference proteome</keyword>
<dbReference type="RefSeq" id="WP_100388361.1">
    <property type="nucleotide sequence ID" value="NZ_BMZU01000001.1"/>
</dbReference>
<dbReference type="InterPro" id="IPR013766">
    <property type="entry name" value="Thioredoxin_domain"/>
</dbReference>